<dbReference type="Proteomes" id="UP000566819">
    <property type="component" value="Unassembled WGS sequence"/>
</dbReference>
<proteinExistence type="predicted"/>
<name>A0A8H4RTF2_9HELO</name>
<evidence type="ECO:0000313" key="2">
    <source>
        <dbReference type="Proteomes" id="UP000566819"/>
    </source>
</evidence>
<dbReference type="EMBL" id="JAAMPI010000141">
    <property type="protein sequence ID" value="KAF4635101.1"/>
    <property type="molecule type" value="Genomic_DNA"/>
</dbReference>
<dbReference type="AlphaFoldDB" id="A0A8H4RTF2"/>
<sequence>MATSPTFKFIEPNVLRVSGVHVDTISEIRKFYLAQSARFEIAGEIKRLASFGKLPDVSITSEDSIENLTCLLYPIFAETFSPAAPVLPGLEAIKHALLLLLQATERNRIK</sequence>
<reference evidence="1 2" key="1">
    <citation type="submission" date="2020-03" db="EMBL/GenBank/DDBJ databases">
        <title>Draft Genome Sequence of Cudoniella acicularis.</title>
        <authorList>
            <person name="Buettner E."/>
            <person name="Kellner H."/>
        </authorList>
    </citation>
    <scope>NUCLEOTIDE SEQUENCE [LARGE SCALE GENOMIC DNA]</scope>
    <source>
        <strain evidence="1 2">DSM 108380</strain>
    </source>
</reference>
<protein>
    <submittedName>
        <fullName evidence="1">Uncharacterized protein</fullName>
    </submittedName>
</protein>
<evidence type="ECO:0000313" key="1">
    <source>
        <dbReference type="EMBL" id="KAF4635101.1"/>
    </source>
</evidence>
<keyword evidence="2" id="KW-1185">Reference proteome</keyword>
<gene>
    <name evidence="1" type="ORF">G7Y89_g3000</name>
</gene>
<organism evidence="1 2">
    <name type="scientific">Cudoniella acicularis</name>
    <dbReference type="NCBI Taxonomy" id="354080"/>
    <lineage>
        <taxon>Eukaryota</taxon>
        <taxon>Fungi</taxon>
        <taxon>Dikarya</taxon>
        <taxon>Ascomycota</taxon>
        <taxon>Pezizomycotina</taxon>
        <taxon>Leotiomycetes</taxon>
        <taxon>Helotiales</taxon>
        <taxon>Tricladiaceae</taxon>
        <taxon>Cudoniella</taxon>
    </lineage>
</organism>
<comment type="caution">
    <text evidence="1">The sequence shown here is derived from an EMBL/GenBank/DDBJ whole genome shotgun (WGS) entry which is preliminary data.</text>
</comment>
<accession>A0A8H4RTF2</accession>